<comment type="caution">
    <text evidence="1">The sequence shown here is derived from an EMBL/GenBank/DDBJ whole genome shotgun (WGS) entry which is preliminary data.</text>
</comment>
<dbReference type="RefSeq" id="WP_139723784.1">
    <property type="nucleotide sequence ID" value="NZ_CAJHJR010000007.1"/>
</dbReference>
<name>A0AAX2V4H3_STRSL</name>
<evidence type="ECO:0000313" key="2">
    <source>
        <dbReference type="Proteomes" id="UP000308186"/>
    </source>
</evidence>
<accession>A0AAX2V4H3</accession>
<reference evidence="1 2" key="1">
    <citation type="submission" date="2019-06" db="EMBL/GenBank/DDBJ databases">
        <title>Genome Announcement To Ensure Probiotic Safety of Streptococcus salivarius UBSS01.</title>
        <authorList>
            <person name="Sulthana A."/>
            <person name="Lakshmi S.G."/>
            <person name="Madempudi R.S."/>
        </authorList>
    </citation>
    <scope>NUCLEOTIDE SEQUENCE [LARGE SCALE GENOMIC DNA]</scope>
    <source>
        <strain evidence="1 2">UBSS01</strain>
    </source>
</reference>
<sequence length="56" mass="5953">MLEINMIYSDLSLTELAQINGGGIMSSVAGLVKDTWGTLYSTGRDFGRSVVNAAMP</sequence>
<dbReference type="Proteomes" id="UP000308186">
    <property type="component" value="Unassembled WGS sequence"/>
</dbReference>
<organism evidence="1 2">
    <name type="scientific">Streptococcus salivarius</name>
    <dbReference type="NCBI Taxonomy" id="1304"/>
    <lineage>
        <taxon>Bacteria</taxon>
        <taxon>Bacillati</taxon>
        <taxon>Bacillota</taxon>
        <taxon>Bacilli</taxon>
        <taxon>Lactobacillales</taxon>
        <taxon>Streptococcaceae</taxon>
        <taxon>Streptococcus</taxon>
    </lineage>
</organism>
<proteinExistence type="predicted"/>
<dbReference type="AlphaFoldDB" id="A0AAX2V4H3"/>
<protein>
    <submittedName>
        <fullName evidence="1">Alcohol dehydrogenase</fullName>
    </submittedName>
</protein>
<gene>
    <name evidence="1" type="ORF">FBF48_02390</name>
</gene>
<evidence type="ECO:0000313" key="1">
    <source>
        <dbReference type="EMBL" id="TNF68580.1"/>
    </source>
</evidence>
<dbReference type="EMBL" id="VDCW01000002">
    <property type="protein sequence ID" value="TNF68580.1"/>
    <property type="molecule type" value="Genomic_DNA"/>
</dbReference>